<accession>A0A1G2E154</accession>
<dbReference type="EMBL" id="MHLU01000074">
    <property type="protein sequence ID" value="OGZ19050.1"/>
    <property type="molecule type" value="Genomic_DNA"/>
</dbReference>
<organism evidence="9 10">
    <name type="scientific">Candidatus Lloydbacteria bacterium RIFOXYC12_FULL_46_25</name>
    <dbReference type="NCBI Taxonomy" id="1798670"/>
    <lineage>
        <taxon>Bacteria</taxon>
        <taxon>Candidatus Lloydiibacteriota</taxon>
    </lineage>
</organism>
<evidence type="ECO:0000313" key="9">
    <source>
        <dbReference type="EMBL" id="OGZ19050.1"/>
    </source>
</evidence>
<evidence type="ECO:0008006" key="11">
    <source>
        <dbReference type="Google" id="ProtNLM"/>
    </source>
</evidence>
<dbReference type="GO" id="GO:0071555">
    <property type="term" value="P:cell wall organization"/>
    <property type="evidence" value="ECO:0007669"/>
    <property type="project" value="UniProtKB-KW"/>
</dbReference>
<evidence type="ECO:0000256" key="3">
    <source>
        <dbReference type="ARBA" id="ARBA00022723"/>
    </source>
</evidence>
<evidence type="ECO:0000256" key="7">
    <source>
        <dbReference type="ARBA" id="ARBA00023049"/>
    </source>
</evidence>
<gene>
    <name evidence="9" type="ORF">A2494_02785</name>
</gene>
<sequence>MKPHISTTKEESGIDEEFVLKLRELAQKERHQEYLDLLHPALEQVVLRESDEPLLHLKKHLDPRIAIDLAELPIELTKEEHSGRFYLRKGIIERLNRVQASLPDEFRLCVRDPLRTEDIVWKLHRAYVANVMKEQDVDERTADLYVRNILALPDDPVTPGHMTGGAIDVVLLHADGSRAQMVIDYEVIPRKKQMFTDCSGLPEHVVYHRQLLKTHMEGEGFMNYFREYWHYSFGDSYWAVRRKEKVAHYGIPQKHHFPS</sequence>
<keyword evidence="3" id="KW-0479">Metal-binding</keyword>
<dbReference type="InterPro" id="IPR009045">
    <property type="entry name" value="Zn_M74/Hedgehog-like"/>
</dbReference>
<comment type="catalytic activity">
    <reaction evidence="1">
        <text>D-alanyl-D-alanine + H2O = 2 D-alanine</text>
        <dbReference type="Rhea" id="RHEA:20661"/>
        <dbReference type="ChEBI" id="CHEBI:15377"/>
        <dbReference type="ChEBI" id="CHEBI:57416"/>
        <dbReference type="ChEBI" id="CHEBI:57822"/>
        <dbReference type="EC" id="3.4.13.22"/>
    </reaction>
</comment>
<keyword evidence="5" id="KW-0862">Zinc</keyword>
<evidence type="ECO:0000256" key="6">
    <source>
        <dbReference type="ARBA" id="ARBA00022997"/>
    </source>
</evidence>
<dbReference type="GO" id="GO:0046872">
    <property type="term" value="F:metal ion binding"/>
    <property type="evidence" value="ECO:0007669"/>
    <property type="project" value="UniProtKB-KW"/>
</dbReference>
<proteinExistence type="predicted"/>
<dbReference type="Proteomes" id="UP000178106">
    <property type="component" value="Unassembled WGS sequence"/>
</dbReference>
<keyword evidence="4" id="KW-0378">Hydrolase</keyword>
<evidence type="ECO:0000256" key="8">
    <source>
        <dbReference type="ARBA" id="ARBA00023316"/>
    </source>
</evidence>
<comment type="caution">
    <text evidence="9">The sequence shown here is derived from an EMBL/GenBank/DDBJ whole genome shotgun (WGS) entry which is preliminary data.</text>
</comment>
<keyword evidence="6" id="KW-0224">Dipeptidase</keyword>
<evidence type="ECO:0000256" key="5">
    <source>
        <dbReference type="ARBA" id="ARBA00022833"/>
    </source>
</evidence>
<evidence type="ECO:0000313" key="10">
    <source>
        <dbReference type="Proteomes" id="UP000178106"/>
    </source>
</evidence>
<dbReference type="GO" id="GO:0006508">
    <property type="term" value="P:proteolysis"/>
    <property type="evidence" value="ECO:0007669"/>
    <property type="project" value="UniProtKB-KW"/>
</dbReference>
<evidence type="ECO:0000256" key="1">
    <source>
        <dbReference type="ARBA" id="ARBA00001362"/>
    </source>
</evidence>
<dbReference type="PANTHER" id="PTHR43126:SF2">
    <property type="entry name" value="D-ALANYL-D-ALANINE DIPEPTIDASE"/>
    <property type="match status" value="1"/>
</dbReference>
<dbReference type="Pfam" id="PF01427">
    <property type="entry name" value="Peptidase_M15"/>
    <property type="match status" value="1"/>
</dbReference>
<keyword evidence="2" id="KW-0645">Protease</keyword>
<dbReference type="GO" id="GO:0008237">
    <property type="term" value="F:metallopeptidase activity"/>
    <property type="evidence" value="ECO:0007669"/>
    <property type="project" value="UniProtKB-KW"/>
</dbReference>
<keyword evidence="8" id="KW-0961">Cell wall biogenesis/degradation</keyword>
<dbReference type="SUPFAM" id="SSF55166">
    <property type="entry name" value="Hedgehog/DD-peptidase"/>
    <property type="match status" value="1"/>
</dbReference>
<dbReference type="GO" id="GO:0160237">
    <property type="term" value="F:D-Ala-D-Ala dipeptidase activity"/>
    <property type="evidence" value="ECO:0007669"/>
    <property type="project" value="UniProtKB-EC"/>
</dbReference>
<keyword evidence="7" id="KW-0482">Metalloprotease</keyword>
<reference evidence="9 10" key="1">
    <citation type="journal article" date="2016" name="Nat. Commun.">
        <title>Thousands of microbial genomes shed light on interconnected biogeochemical processes in an aquifer system.</title>
        <authorList>
            <person name="Anantharaman K."/>
            <person name="Brown C.T."/>
            <person name="Hug L.A."/>
            <person name="Sharon I."/>
            <person name="Castelle C.J."/>
            <person name="Probst A.J."/>
            <person name="Thomas B.C."/>
            <person name="Singh A."/>
            <person name="Wilkins M.J."/>
            <person name="Karaoz U."/>
            <person name="Brodie E.L."/>
            <person name="Williams K.H."/>
            <person name="Hubbard S.S."/>
            <person name="Banfield J.F."/>
        </authorList>
    </citation>
    <scope>NUCLEOTIDE SEQUENCE [LARGE SCALE GENOMIC DNA]</scope>
</reference>
<dbReference type="AlphaFoldDB" id="A0A1G2E154"/>
<evidence type="ECO:0000256" key="2">
    <source>
        <dbReference type="ARBA" id="ARBA00022670"/>
    </source>
</evidence>
<dbReference type="Gene3D" id="3.30.1380.10">
    <property type="match status" value="1"/>
</dbReference>
<dbReference type="PANTHER" id="PTHR43126">
    <property type="entry name" value="D-ALANYL-D-ALANINE DIPEPTIDASE"/>
    <property type="match status" value="1"/>
</dbReference>
<dbReference type="InterPro" id="IPR000755">
    <property type="entry name" value="A_A_dipeptidase"/>
</dbReference>
<protein>
    <recommendedName>
        <fullName evidence="11">Peptidase M15B domain-containing protein</fullName>
    </recommendedName>
</protein>
<name>A0A1G2E154_9BACT</name>
<evidence type="ECO:0000256" key="4">
    <source>
        <dbReference type="ARBA" id="ARBA00022801"/>
    </source>
</evidence>